<dbReference type="HOGENOM" id="CLU_015091_3_0_1"/>
<sequence>PGFKQFVHPEGDLYYNDASRRIITASDPALSTWSQAIDTAYRQIIRQIGGTLPLSSELWLSLQQTGSLEVAYYLVDHDKRVIYWLEEADARNLGLGPFESDVDLRTALTSEYWVHVDYCPGHKDLDVKAEEELMAALRHGCIDDMTAPGSTFPWSAEECRQFLSILEGFRCISSGESLAERMSCIARVRQIHGYGTQNARLDRFQGLEDYLNHQIVSSLLLALGEAFALGHSRHLFKRMTELWNGRVVYQRHWKSFLDDMRREWMQMTYFVS</sequence>
<evidence type="ECO:0000313" key="1">
    <source>
        <dbReference type="EMBL" id="KIO23728.1"/>
    </source>
</evidence>
<proteinExistence type="predicted"/>
<name>A0A0C3KQN9_9AGAM</name>
<dbReference type="AlphaFoldDB" id="A0A0C3KQN9"/>
<feature type="non-terminal residue" evidence="1">
    <location>
        <position position="1"/>
    </location>
</feature>
<reference evidence="1 2" key="1">
    <citation type="submission" date="2014-04" db="EMBL/GenBank/DDBJ databases">
        <authorList>
            <consortium name="DOE Joint Genome Institute"/>
            <person name="Kuo A."/>
            <person name="Girlanda M."/>
            <person name="Perotto S."/>
            <person name="Kohler A."/>
            <person name="Nagy L.G."/>
            <person name="Floudas D."/>
            <person name="Copeland A."/>
            <person name="Barry K.W."/>
            <person name="Cichocki N."/>
            <person name="Veneault-Fourrey C."/>
            <person name="LaButti K."/>
            <person name="Lindquist E.A."/>
            <person name="Lipzen A."/>
            <person name="Lundell T."/>
            <person name="Morin E."/>
            <person name="Murat C."/>
            <person name="Sun H."/>
            <person name="Tunlid A."/>
            <person name="Henrissat B."/>
            <person name="Grigoriev I.V."/>
            <person name="Hibbett D.S."/>
            <person name="Martin F."/>
            <person name="Nordberg H.P."/>
            <person name="Cantor M.N."/>
            <person name="Hua S.X."/>
        </authorList>
    </citation>
    <scope>NUCLEOTIDE SEQUENCE [LARGE SCALE GENOMIC DNA]</scope>
    <source>
        <strain evidence="1 2">MUT 4182</strain>
    </source>
</reference>
<evidence type="ECO:0000313" key="2">
    <source>
        <dbReference type="Proteomes" id="UP000054248"/>
    </source>
</evidence>
<dbReference type="OrthoDB" id="2674421at2759"/>
<organism evidence="1 2">
    <name type="scientific">Tulasnella calospora MUT 4182</name>
    <dbReference type="NCBI Taxonomy" id="1051891"/>
    <lineage>
        <taxon>Eukaryota</taxon>
        <taxon>Fungi</taxon>
        <taxon>Dikarya</taxon>
        <taxon>Basidiomycota</taxon>
        <taxon>Agaricomycotina</taxon>
        <taxon>Agaricomycetes</taxon>
        <taxon>Cantharellales</taxon>
        <taxon>Tulasnellaceae</taxon>
        <taxon>Tulasnella</taxon>
    </lineage>
</organism>
<evidence type="ECO:0008006" key="3">
    <source>
        <dbReference type="Google" id="ProtNLM"/>
    </source>
</evidence>
<gene>
    <name evidence="1" type="ORF">M407DRAFT_77759</name>
</gene>
<protein>
    <recommendedName>
        <fullName evidence="3">WW domain-containing protein</fullName>
    </recommendedName>
</protein>
<accession>A0A0C3KQN9</accession>
<dbReference type="EMBL" id="KN823077">
    <property type="protein sequence ID" value="KIO23728.1"/>
    <property type="molecule type" value="Genomic_DNA"/>
</dbReference>
<dbReference type="Proteomes" id="UP000054248">
    <property type="component" value="Unassembled WGS sequence"/>
</dbReference>
<reference evidence="2" key="2">
    <citation type="submission" date="2015-01" db="EMBL/GenBank/DDBJ databases">
        <title>Evolutionary Origins and Diversification of the Mycorrhizal Mutualists.</title>
        <authorList>
            <consortium name="DOE Joint Genome Institute"/>
            <consortium name="Mycorrhizal Genomics Consortium"/>
            <person name="Kohler A."/>
            <person name="Kuo A."/>
            <person name="Nagy L.G."/>
            <person name="Floudas D."/>
            <person name="Copeland A."/>
            <person name="Barry K.W."/>
            <person name="Cichocki N."/>
            <person name="Veneault-Fourrey C."/>
            <person name="LaButti K."/>
            <person name="Lindquist E.A."/>
            <person name="Lipzen A."/>
            <person name="Lundell T."/>
            <person name="Morin E."/>
            <person name="Murat C."/>
            <person name="Riley R."/>
            <person name="Ohm R."/>
            <person name="Sun H."/>
            <person name="Tunlid A."/>
            <person name="Henrissat B."/>
            <person name="Grigoriev I.V."/>
            <person name="Hibbett D.S."/>
            <person name="Martin F."/>
        </authorList>
    </citation>
    <scope>NUCLEOTIDE SEQUENCE [LARGE SCALE GENOMIC DNA]</scope>
    <source>
        <strain evidence="2">MUT 4182</strain>
    </source>
</reference>
<keyword evidence="2" id="KW-1185">Reference proteome</keyword>